<dbReference type="STRING" id="7266.A0A3B0KZQ5"/>
<dbReference type="Gene3D" id="4.10.280.10">
    <property type="entry name" value="Helix-loop-helix DNA-binding domain"/>
    <property type="match status" value="1"/>
</dbReference>
<dbReference type="InterPro" id="IPR011598">
    <property type="entry name" value="bHLH_dom"/>
</dbReference>
<evidence type="ECO:0000313" key="8">
    <source>
        <dbReference type="EMBL" id="SPP89578.1"/>
    </source>
</evidence>
<dbReference type="SUPFAM" id="SSF47459">
    <property type="entry name" value="HLH, helix-loop-helix DNA-binding domain"/>
    <property type="match status" value="1"/>
</dbReference>
<sequence length="212" mass="23587">MATKYEASKTYQYRKMVKPLLERRRRARINICLDELKALMAQCTVQSSDGKFDRADILEVTVEHLRNLKQARIEAVAATAKITVNTKAKQSFRDGFIRAADEVSRALASLPNVDVVFGTHLMTHLGMRLNQLEMPVAALRPINSPLSIICRGKSNNSIGSNDNSSSSMEPSRDFCSSPVSSGYCSDSECSVSSMQESQPLLQISTAQIWRPW</sequence>
<evidence type="ECO:0000256" key="3">
    <source>
        <dbReference type="ARBA" id="ARBA00023125"/>
    </source>
</evidence>
<evidence type="ECO:0000256" key="2">
    <source>
        <dbReference type="ARBA" id="ARBA00023015"/>
    </source>
</evidence>
<organism evidence="8 9">
    <name type="scientific">Drosophila guanche</name>
    <name type="common">Fruit fly</name>
    <dbReference type="NCBI Taxonomy" id="7266"/>
    <lineage>
        <taxon>Eukaryota</taxon>
        <taxon>Metazoa</taxon>
        <taxon>Ecdysozoa</taxon>
        <taxon>Arthropoda</taxon>
        <taxon>Hexapoda</taxon>
        <taxon>Insecta</taxon>
        <taxon>Pterygota</taxon>
        <taxon>Neoptera</taxon>
        <taxon>Endopterygota</taxon>
        <taxon>Diptera</taxon>
        <taxon>Brachycera</taxon>
        <taxon>Muscomorpha</taxon>
        <taxon>Ephydroidea</taxon>
        <taxon>Drosophilidae</taxon>
        <taxon>Drosophila</taxon>
        <taxon>Sophophora</taxon>
    </lineage>
</organism>
<dbReference type="Proteomes" id="UP000268350">
    <property type="component" value="Unassembled WGS sequence"/>
</dbReference>
<feature type="domain" description="BHLH" evidence="6">
    <location>
        <begin position="13"/>
        <end position="68"/>
    </location>
</feature>
<accession>A0A3B0KZQ5</accession>
<feature type="domain" description="Orange" evidence="7">
    <location>
        <begin position="92"/>
        <end position="125"/>
    </location>
</feature>
<dbReference type="OrthoDB" id="6085656at2759"/>
<protein>
    <submittedName>
        <fullName evidence="8">Blast:Enhancer of split m7 protein</fullName>
    </submittedName>
</protein>
<keyword evidence="2" id="KW-0805">Transcription regulation</keyword>
<dbReference type="SMART" id="SM00511">
    <property type="entry name" value="ORANGE"/>
    <property type="match status" value="1"/>
</dbReference>
<keyword evidence="9" id="KW-1185">Reference proteome</keyword>
<dbReference type="PANTHER" id="PTHR10985">
    <property type="entry name" value="BASIC HELIX-LOOP-HELIX TRANSCRIPTION FACTOR, HES-RELATED"/>
    <property type="match status" value="1"/>
</dbReference>
<evidence type="ECO:0000256" key="4">
    <source>
        <dbReference type="ARBA" id="ARBA00023163"/>
    </source>
</evidence>
<dbReference type="Pfam" id="PF00010">
    <property type="entry name" value="HLH"/>
    <property type="match status" value="1"/>
</dbReference>
<evidence type="ECO:0000256" key="1">
    <source>
        <dbReference type="ARBA" id="ARBA00004123"/>
    </source>
</evidence>
<dbReference type="InterPro" id="IPR036638">
    <property type="entry name" value="HLH_DNA-bd_sf"/>
</dbReference>
<evidence type="ECO:0000259" key="7">
    <source>
        <dbReference type="PROSITE" id="PS51054"/>
    </source>
</evidence>
<evidence type="ECO:0000256" key="5">
    <source>
        <dbReference type="ARBA" id="ARBA00023242"/>
    </source>
</evidence>
<comment type="subcellular location">
    <subcellularLocation>
        <location evidence="1">Nucleus</location>
    </subcellularLocation>
</comment>
<dbReference type="Pfam" id="PF07527">
    <property type="entry name" value="Hairy_orange"/>
    <property type="match status" value="1"/>
</dbReference>
<evidence type="ECO:0000259" key="6">
    <source>
        <dbReference type="PROSITE" id="PS50888"/>
    </source>
</evidence>
<dbReference type="SMART" id="SM00353">
    <property type="entry name" value="HLH"/>
    <property type="match status" value="1"/>
</dbReference>
<dbReference type="EMBL" id="OUUW01000023">
    <property type="protein sequence ID" value="SPP89578.1"/>
    <property type="molecule type" value="Genomic_DNA"/>
</dbReference>
<dbReference type="PROSITE" id="PS50888">
    <property type="entry name" value="BHLH"/>
    <property type="match status" value="1"/>
</dbReference>
<dbReference type="GO" id="GO:0046983">
    <property type="term" value="F:protein dimerization activity"/>
    <property type="evidence" value="ECO:0007669"/>
    <property type="project" value="InterPro"/>
</dbReference>
<dbReference type="InterPro" id="IPR003650">
    <property type="entry name" value="Orange_dom"/>
</dbReference>
<dbReference type="InterPro" id="IPR050370">
    <property type="entry name" value="HES_HEY"/>
</dbReference>
<dbReference type="GO" id="GO:0005634">
    <property type="term" value="C:nucleus"/>
    <property type="evidence" value="ECO:0007669"/>
    <property type="project" value="UniProtKB-SubCell"/>
</dbReference>
<keyword evidence="3" id="KW-0238">DNA-binding</keyword>
<name>A0A3B0KZQ5_DROGU</name>
<dbReference type="OMA" id="NNEYHRV"/>
<evidence type="ECO:0000313" key="9">
    <source>
        <dbReference type="Proteomes" id="UP000268350"/>
    </source>
</evidence>
<dbReference type="SUPFAM" id="SSF158457">
    <property type="entry name" value="Orange domain-like"/>
    <property type="match status" value="1"/>
</dbReference>
<dbReference type="GO" id="GO:0006355">
    <property type="term" value="P:regulation of DNA-templated transcription"/>
    <property type="evidence" value="ECO:0007669"/>
    <property type="project" value="InterPro"/>
</dbReference>
<keyword evidence="5" id="KW-0539">Nucleus</keyword>
<dbReference type="GO" id="GO:0003677">
    <property type="term" value="F:DNA binding"/>
    <property type="evidence" value="ECO:0007669"/>
    <property type="project" value="UniProtKB-KW"/>
</dbReference>
<reference evidence="9" key="1">
    <citation type="submission" date="2018-01" db="EMBL/GenBank/DDBJ databases">
        <authorList>
            <person name="Alioto T."/>
            <person name="Alioto T."/>
        </authorList>
    </citation>
    <scope>NUCLEOTIDE SEQUENCE [LARGE SCALE GENOMIC DNA]</scope>
</reference>
<dbReference type="PROSITE" id="PS51054">
    <property type="entry name" value="ORANGE"/>
    <property type="match status" value="1"/>
</dbReference>
<dbReference type="AlphaFoldDB" id="A0A3B0KZQ5"/>
<proteinExistence type="predicted"/>
<keyword evidence="4" id="KW-0804">Transcription</keyword>
<gene>
    <name evidence="8" type="ORF">DGUA_6G020229</name>
</gene>